<protein>
    <recommendedName>
        <fullName evidence="3">EAL domain-containing protein</fullName>
    </recommendedName>
</protein>
<dbReference type="PATRIC" id="fig|269796.9.peg.3606"/>
<evidence type="ECO:0000313" key="1">
    <source>
        <dbReference type="EMBL" id="ABC24283.1"/>
    </source>
</evidence>
<dbReference type="Proteomes" id="UP000001929">
    <property type="component" value="Chromosome"/>
</dbReference>
<dbReference type="EnsemblBacteria" id="ABC24283">
    <property type="protein sequence ID" value="ABC24283"/>
    <property type="gene ID" value="Rru_A3489"/>
</dbReference>
<organism evidence="1 2">
    <name type="scientific">Rhodospirillum rubrum (strain ATCC 11170 / ATH 1.1.1 / DSM 467 / LMG 4362 / NCIMB 8255 / S1)</name>
    <dbReference type="NCBI Taxonomy" id="269796"/>
    <lineage>
        <taxon>Bacteria</taxon>
        <taxon>Pseudomonadati</taxon>
        <taxon>Pseudomonadota</taxon>
        <taxon>Alphaproteobacteria</taxon>
        <taxon>Rhodospirillales</taxon>
        <taxon>Rhodospirillaceae</taxon>
        <taxon>Rhodospirillum</taxon>
    </lineage>
</organism>
<dbReference type="AlphaFoldDB" id="Q2RNL2"/>
<dbReference type="RefSeq" id="WP_011391236.1">
    <property type="nucleotide sequence ID" value="NC_007643.1"/>
</dbReference>
<accession>Q2RNL2</accession>
<dbReference type="KEGG" id="rru:Rru_A3489"/>
<sequence length="480" mass="52726">MLTVEKARNKAARRRPSRFGLWVAEALRRLADRLAPAGSGRLGKSGQGSEPRLSDAPQATLDGMLRAYLGERKDSAISKVHLLTLEEIKTAFGDEWPKLSRKAMMLTEGIIRQHMADGDYYWQQNDESYLLLLSGLEAEEAAAKVMMIADLVRKRLLGNRAVGLPDFGVKASAITVSDLLESGAPPTLEAISRILDERLAEEVGVRSLVARSNARALLAQNRIHDSLTVGFRPVWNPSTRLVFAYQGQPYRTTDYGWFAGQWTLYGGYLDPLGIEVDKKVIEVALKPLRAARDAKAPPVIILPLHFRSFTGQNRNEMFSLIATLVEDCRKDGLAFELVGLFDGLPLNRLPQVVAGLAKLSRFVAVRAAPDQLEPIRGFLDGVRLLGIDLNDIGRHGSDPANRARVMTDLARFAKERGIASYVWDLRTMEEVRLALDLGYSNLCGQAVGSDTADPHHVYERAIHSLLDPAPSSRGGVGSAG</sequence>
<dbReference type="HOGENOM" id="CLU_570854_0_0_5"/>
<keyword evidence="2" id="KW-1185">Reference proteome</keyword>
<reference evidence="1 2" key="1">
    <citation type="journal article" date="2011" name="Stand. Genomic Sci.">
        <title>Complete genome sequence of Rhodospirillum rubrum type strain (S1).</title>
        <authorList>
            <person name="Munk A.C."/>
            <person name="Copeland A."/>
            <person name="Lucas S."/>
            <person name="Lapidus A."/>
            <person name="Del Rio T.G."/>
            <person name="Barry K."/>
            <person name="Detter J.C."/>
            <person name="Hammon N."/>
            <person name="Israni S."/>
            <person name="Pitluck S."/>
            <person name="Brettin T."/>
            <person name="Bruce D."/>
            <person name="Han C."/>
            <person name="Tapia R."/>
            <person name="Gilna P."/>
            <person name="Schmutz J."/>
            <person name="Larimer F."/>
            <person name="Land M."/>
            <person name="Kyrpides N.C."/>
            <person name="Mavromatis K."/>
            <person name="Richardson P."/>
            <person name="Rohde M."/>
            <person name="Goker M."/>
            <person name="Klenk H.P."/>
            <person name="Zhang Y."/>
            <person name="Roberts G.P."/>
            <person name="Reslewic S."/>
            <person name="Schwartz D.C."/>
        </authorList>
    </citation>
    <scope>NUCLEOTIDE SEQUENCE [LARGE SCALE GENOMIC DNA]</scope>
    <source>
        <strain evidence="2">ATCC 11170 / ATH 1.1.1 / DSM 467 / LMG 4362 / NCIMB 8255 / S1</strain>
    </source>
</reference>
<evidence type="ECO:0000313" key="2">
    <source>
        <dbReference type="Proteomes" id="UP000001929"/>
    </source>
</evidence>
<gene>
    <name evidence="1" type="ordered locus">Rru_A3489</name>
</gene>
<dbReference type="eggNOG" id="COG2199">
    <property type="taxonomic scope" value="Bacteria"/>
</dbReference>
<evidence type="ECO:0008006" key="3">
    <source>
        <dbReference type="Google" id="ProtNLM"/>
    </source>
</evidence>
<proteinExistence type="predicted"/>
<dbReference type="EMBL" id="CP000230">
    <property type="protein sequence ID" value="ABC24283.1"/>
    <property type="molecule type" value="Genomic_DNA"/>
</dbReference>
<name>Q2RNL2_RHORT</name>